<keyword evidence="2" id="KW-0547">Nucleotide-binding</keyword>
<dbReference type="OrthoDB" id="276261at2759"/>
<dbReference type="SUPFAM" id="SSF53150">
    <property type="entry name" value="DNA repair protein MutS, domain II"/>
    <property type="match status" value="1"/>
</dbReference>
<evidence type="ECO:0000256" key="1">
    <source>
        <dbReference type="ARBA" id="ARBA00006271"/>
    </source>
</evidence>
<dbReference type="AlphaFoldDB" id="A0A427Y808"/>
<dbReference type="GO" id="GO:0005524">
    <property type="term" value="F:ATP binding"/>
    <property type="evidence" value="ECO:0007669"/>
    <property type="project" value="UniProtKB-KW"/>
</dbReference>
<organism evidence="9 10">
    <name type="scientific">Saitozyma podzolica</name>
    <dbReference type="NCBI Taxonomy" id="1890683"/>
    <lineage>
        <taxon>Eukaryota</taxon>
        <taxon>Fungi</taxon>
        <taxon>Dikarya</taxon>
        <taxon>Basidiomycota</taxon>
        <taxon>Agaricomycotina</taxon>
        <taxon>Tremellomycetes</taxon>
        <taxon>Tremellales</taxon>
        <taxon>Trimorphomycetaceae</taxon>
        <taxon>Saitozyma</taxon>
    </lineage>
</organism>
<dbReference type="SMART" id="SM00534">
    <property type="entry name" value="MUTSac"/>
    <property type="match status" value="1"/>
</dbReference>
<dbReference type="InterPro" id="IPR007696">
    <property type="entry name" value="DNA_mismatch_repair_MutS_core"/>
</dbReference>
<dbReference type="InterPro" id="IPR036678">
    <property type="entry name" value="MutS_con_dom_sf"/>
</dbReference>
<proteinExistence type="inferred from homology"/>
<dbReference type="Gene3D" id="1.10.1420.10">
    <property type="match status" value="1"/>
</dbReference>
<dbReference type="GO" id="GO:0006298">
    <property type="term" value="P:mismatch repair"/>
    <property type="evidence" value="ECO:0007669"/>
    <property type="project" value="InterPro"/>
</dbReference>
<reference evidence="9 10" key="1">
    <citation type="submission" date="2018-11" db="EMBL/GenBank/DDBJ databases">
        <title>Genome sequence of Saitozyma podzolica DSM 27192.</title>
        <authorList>
            <person name="Aliyu H."/>
            <person name="Gorte O."/>
            <person name="Ochsenreither K."/>
        </authorList>
    </citation>
    <scope>NUCLEOTIDE SEQUENCE [LARGE SCALE GENOMIC DNA]</scope>
    <source>
        <strain evidence="9 10">DSM 27192</strain>
    </source>
</reference>
<evidence type="ECO:0000256" key="3">
    <source>
        <dbReference type="ARBA" id="ARBA00022840"/>
    </source>
</evidence>
<dbReference type="Proteomes" id="UP000279259">
    <property type="component" value="Unassembled WGS sequence"/>
</dbReference>
<evidence type="ECO:0000259" key="8">
    <source>
        <dbReference type="SMART" id="SM00534"/>
    </source>
</evidence>
<comment type="similarity">
    <text evidence="1">Belongs to the DNA mismatch repair MutS family.</text>
</comment>
<dbReference type="InterPro" id="IPR045076">
    <property type="entry name" value="MutS"/>
</dbReference>
<evidence type="ECO:0000256" key="5">
    <source>
        <dbReference type="ARBA" id="ARBA00023254"/>
    </source>
</evidence>
<dbReference type="InterPro" id="IPR017261">
    <property type="entry name" value="DNA_mismatch_repair_MutS/MSH"/>
</dbReference>
<protein>
    <submittedName>
        <fullName evidence="9">MutS protein msh4</fullName>
    </submittedName>
</protein>
<keyword evidence="4" id="KW-0238">DNA-binding</keyword>
<dbReference type="GO" id="GO:0140664">
    <property type="term" value="F:ATP-dependent DNA damage sensor activity"/>
    <property type="evidence" value="ECO:0007669"/>
    <property type="project" value="InterPro"/>
</dbReference>
<accession>A0A427Y808</accession>
<keyword evidence="10" id="KW-1185">Reference proteome</keyword>
<name>A0A427Y808_9TREE</name>
<evidence type="ECO:0000259" key="7">
    <source>
        <dbReference type="SMART" id="SM00533"/>
    </source>
</evidence>
<dbReference type="SMART" id="SM00533">
    <property type="entry name" value="MUTSd"/>
    <property type="match status" value="1"/>
</dbReference>
<evidence type="ECO:0000313" key="9">
    <source>
        <dbReference type="EMBL" id="RSH87218.1"/>
    </source>
</evidence>
<evidence type="ECO:0000256" key="6">
    <source>
        <dbReference type="SAM" id="MobiDB-lite"/>
    </source>
</evidence>
<dbReference type="SUPFAM" id="SSF52540">
    <property type="entry name" value="P-loop containing nucleoside triphosphate hydrolases"/>
    <property type="match status" value="1"/>
</dbReference>
<dbReference type="GO" id="GO:0005634">
    <property type="term" value="C:nucleus"/>
    <property type="evidence" value="ECO:0007669"/>
    <property type="project" value="TreeGrafter"/>
</dbReference>
<dbReference type="GO" id="GO:0007131">
    <property type="term" value="P:reciprocal meiotic recombination"/>
    <property type="evidence" value="ECO:0007669"/>
    <property type="project" value="TreeGrafter"/>
</dbReference>
<dbReference type="SUPFAM" id="SSF48334">
    <property type="entry name" value="DNA repair protein MutS, domain III"/>
    <property type="match status" value="1"/>
</dbReference>
<dbReference type="PANTHER" id="PTHR11361:SF21">
    <property type="entry name" value="MUTS PROTEIN HOMOLOG 4"/>
    <property type="match status" value="1"/>
</dbReference>
<dbReference type="Pfam" id="PF00488">
    <property type="entry name" value="MutS_V"/>
    <property type="match status" value="1"/>
</dbReference>
<feature type="domain" description="DNA mismatch repair protein MutS core" evidence="7">
    <location>
        <begin position="239"/>
        <end position="513"/>
    </location>
</feature>
<dbReference type="InterPro" id="IPR000432">
    <property type="entry name" value="DNA_mismatch_repair_MutS_C"/>
</dbReference>
<dbReference type="STRING" id="1890683.A0A427Y808"/>
<dbReference type="PIRSF" id="PIRSF037677">
    <property type="entry name" value="DNA_mis_repair_Msh6"/>
    <property type="match status" value="1"/>
</dbReference>
<dbReference type="PANTHER" id="PTHR11361">
    <property type="entry name" value="DNA MISMATCH REPAIR PROTEIN MUTS FAMILY MEMBER"/>
    <property type="match status" value="1"/>
</dbReference>
<feature type="compositionally biased region" description="Basic and acidic residues" evidence="6">
    <location>
        <begin position="517"/>
        <end position="528"/>
    </location>
</feature>
<keyword evidence="5" id="KW-0469">Meiosis</keyword>
<comment type="caution">
    <text evidence="9">The sequence shown here is derived from an EMBL/GenBank/DDBJ whole genome shotgun (WGS) entry which is preliminary data.</text>
</comment>
<keyword evidence="3" id="KW-0067">ATP-binding</keyword>
<evidence type="ECO:0000313" key="10">
    <source>
        <dbReference type="Proteomes" id="UP000279259"/>
    </source>
</evidence>
<evidence type="ECO:0000256" key="4">
    <source>
        <dbReference type="ARBA" id="ARBA00023125"/>
    </source>
</evidence>
<dbReference type="Pfam" id="PF05192">
    <property type="entry name" value="MutS_III"/>
    <property type="match status" value="1"/>
</dbReference>
<sequence>MSGVQEADRDRFDRESQQSLIQQAIGKQHSMIGSGHPSTRAGTIKMSTRASTIAEGLRDYVVALIQGKGAGVEVGIAAISLTTGKIADDNNFHRTIHHLTNYAPERILVPETLLMSAIHDLKERKGRTGGDLVQVLEDEFGVHCEPVIRALWKREAGLEFIQTLGAEDPLKASTVMQAADKYYSLCATAALLKWVQTKRGIIFTPNSLRISYTTLEGVMFIDPETARNLELVANSATHKSTNTLFGLLNTCFTPMGSRLLRANILQPCIQRTFIENRLDAVQELMQAGEGLNVVRDALEPLQKNYGPSEFGFMWQALIPQLCQQTAAFAKFQLTEHRITLLLQLKTLIKTLPALASSLRQCKASLLHRLQESLGNPDVLDITRLIENTEGLDCFTEWTEKGYRLVAAREGTDWNLPPLAINVERTKSKVKFTTQELQRKNSRLLQAQEEVFSLSQDTVAALLSQVLKHISPNMSGKSTYLRQIGLLTVQATLGCFVPAESAHLKLHDALVSRLSNDGTRHPGSDDRQPGGDPGSTEFRSVFHYKVVEGRSKLEHYGLELAKLAALPDAVTLKAKLVTDRRNALQAQGAVRGKLKQLGTASRLHEHDLSNYLRRLQDETVENLRITLEAEAFDGAEKLTGGD</sequence>
<evidence type="ECO:0000256" key="2">
    <source>
        <dbReference type="ARBA" id="ARBA00022741"/>
    </source>
</evidence>
<feature type="domain" description="DNA mismatch repair proteins mutS family" evidence="8">
    <location>
        <begin position="470"/>
        <end position="578"/>
    </location>
</feature>
<dbReference type="InterPro" id="IPR027417">
    <property type="entry name" value="P-loop_NTPase"/>
</dbReference>
<dbReference type="Gene3D" id="3.40.50.300">
    <property type="entry name" value="P-loop containing nucleotide triphosphate hydrolases"/>
    <property type="match status" value="1"/>
</dbReference>
<dbReference type="EMBL" id="RSCD01000017">
    <property type="protein sequence ID" value="RSH87218.1"/>
    <property type="molecule type" value="Genomic_DNA"/>
</dbReference>
<gene>
    <name evidence="9" type="primary">MSH4</name>
    <name evidence="9" type="ORF">EHS25_003127</name>
</gene>
<dbReference type="GO" id="GO:0030983">
    <property type="term" value="F:mismatched DNA binding"/>
    <property type="evidence" value="ECO:0007669"/>
    <property type="project" value="InterPro"/>
</dbReference>
<feature type="region of interest" description="Disordered" evidence="6">
    <location>
        <begin position="514"/>
        <end position="536"/>
    </location>
</feature>
<dbReference type="InterPro" id="IPR036187">
    <property type="entry name" value="DNA_mismatch_repair_MutS_sf"/>
</dbReference>